<keyword evidence="2" id="KW-1185">Reference proteome</keyword>
<evidence type="ECO:0000313" key="1">
    <source>
        <dbReference type="EMBL" id="QDT73148.1"/>
    </source>
</evidence>
<evidence type="ECO:0000313" key="2">
    <source>
        <dbReference type="Proteomes" id="UP000317909"/>
    </source>
</evidence>
<proteinExistence type="predicted"/>
<dbReference type="EMBL" id="CP036339">
    <property type="protein sequence ID" value="QDT73148.1"/>
    <property type="molecule type" value="Genomic_DNA"/>
</dbReference>
<name>A0A517TXP4_9BACT</name>
<reference evidence="1 2" key="1">
    <citation type="submission" date="2019-02" db="EMBL/GenBank/DDBJ databases">
        <title>Deep-cultivation of Planctomycetes and their phenomic and genomic characterization uncovers novel biology.</title>
        <authorList>
            <person name="Wiegand S."/>
            <person name="Jogler M."/>
            <person name="Boedeker C."/>
            <person name="Pinto D."/>
            <person name="Vollmers J."/>
            <person name="Rivas-Marin E."/>
            <person name="Kohn T."/>
            <person name="Peeters S.H."/>
            <person name="Heuer A."/>
            <person name="Rast P."/>
            <person name="Oberbeckmann S."/>
            <person name="Bunk B."/>
            <person name="Jeske O."/>
            <person name="Meyerdierks A."/>
            <person name="Storesund J.E."/>
            <person name="Kallscheuer N."/>
            <person name="Luecker S."/>
            <person name="Lage O.M."/>
            <person name="Pohl T."/>
            <person name="Merkel B.J."/>
            <person name="Hornburger P."/>
            <person name="Mueller R.-W."/>
            <person name="Bruemmer F."/>
            <person name="Labrenz M."/>
            <person name="Spormann A.M."/>
            <person name="Op den Camp H."/>
            <person name="Overmann J."/>
            <person name="Amann R."/>
            <person name="Jetten M.S.M."/>
            <person name="Mascher T."/>
            <person name="Medema M.H."/>
            <person name="Devos D.P."/>
            <person name="Kaster A.-K."/>
            <person name="Ovreas L."/>
            <person name="Rohde M."/>
            <person name="Galperin M.Y."/>
            <person name="Jogler C."/>
        </authorList>
    </citation>
    <scope>NUCLEOTIDE SEQUENCE [LARGE SCALE GENOMIC DNA]</scope>
    <source>
        <strain evidence="1 2">I41</strain>
    </source>
</reference>
<gene>
    <name evidence="1" type="ORF">I41_23370</name>
</gene>
<dbReference type="KEGG" id="llh:I41_23370"/>
<dbReference type="Proteomes" id="UP000317909">
    <property type="component" value="Chromosome"/>
</dbReference>
<sequence length="29" mass="3091">MGSLQRVGQPDVCRLANVGDELDPFGMGE</sequence>
<dbReference type="AlphaFoldDB" id="A0A517TXP4"/>
<accession>A0A517TXP4</accession>
<organism evidence="1 2">
    <name type="scientific">Lacipirellula limnantheis</name>
    <dbReference type="NCBI Taxonomy" id="2528024"/>
    <lineage>
        <taxon>Bacteria</taxon>
        <taxon>Pseudomonadati</taxon>
        <taxon>Planctomycetota</taxon>
        <taxon>Planctomycetia</taxon>
        <taxon>Pirellulales</taxon>
        <taxon>Lacipirellulaceae</taxon>
        <taxon>Lacipirellula</taxon>
    </lineage>
</organism>
<protein>
    <submittedName>
        <fullName evidence="1">Uncharacterized protein</fullName>
    </submittedName>
</protein>